<dbReference type="CDD" id="cd03048">
    <property type="entry name" value="GST_N_Ure2p_like"/>
    <property type="match status" value="1"/>
</dbReference>
<dbReference type="AlphaFoldDB" id="A0A5N7D1T7"/>
<protein>
    <submittedName>
        <fullName evidence="4">Glutathione S-transferase</fullName>
    </submittedName>
</protein>
<feature type="domain" description="GST C-terminal" evidence="3">
    <location>
        <begin position="111"/>
        <end position="251"/>
    </location>
</feature>
<dbReference type="InterPro" id="IPR040079">
    <property type="entry name" value="Glutathione_S-Trfase"/>
</dbReference>
<dbReference type="GeneID" id="43674938"/>
<evidence type="ECO:0000313" key="5">
    <source>
        <dbReference type="Proteomes" id="UP000325579"/>
    </source>
</evidence>
<accession>A0A5N7D1T7</accession>
<dbReference type="Pfam" id="PF00043">
    <property type="entry name" value="GST_C"/>
    <property type="match status" value="1"/>
</dbReference>
<dbReference type="PANTHER" id="PTHR44051:SF8">
    <property type="entry name" value="GLUTATHIONE S-TRANSFERASE GSTA"/>
    <property type="match status" value="1"/>
</dbReference>
<gene>
    <name evidence="4" type="ORF">BDV37DRAFT_297065</name>
</gene>
<dbReference type="InterPro" id="IPR036282">
    <property type="entry name" value="Glutathione-S-Trfase_C_sf"/>
</dbReference>
<reference evidence="4 5" key="1">
    <citation type="submission" date="2019-04" db="EMBL/GenBank/DDBJ databases">
        <authorList>
            <consortium name="DOE Joint Genome Institute"/>
            <person name="Mondo S."/>
            <person name="Kjaerbolling I."/>
            <person name="Vesth T."/>
            <person name="Frisvad J.C."/>
            <person name="Nybo J.L."/>
            <person name="Theobald S."/>
            <person name="Kildgaard S."/>
            <person name="Isbrandt T."/>
            <person name="Kuo A."/>
            <person name="Sato A."/>
            <person name="Lyhne E.K."/>
            <person name="Kogle M.E."/>
            <person name="Wiebenga A."/>
            <person name="Kun R.S."/>
            <person name="Lubbers R.J."/>
            <person name="Makela M.R."/>
            <person name="Barry K."/>
            <person name="Chovatia M."/>
            <person name="Clum A."/>
            <person name="Daum C."/>
            <person name="Haridas S."/>
            <person name="He G."/>
            <person name="LaButti K."/>
            <person name="Lipzen A."/>
            <person name="Riley R."/>
            <person name="Salamov A."/>
            <person name="Simmons B.A."/>
            <person name="Magnuson J.K."/>
            <person name="Henrissat B."/>
            <person name="Mortensen U.H."/>
            <person name="Larsen T.O."/>
            <person name="Devries R.P."/>
            <person name="Grigoriev I.V."/>
            <person name="Machida M."/>
            <person name="Baker S.E."/>
            <person name="Andersen M.R."/>
            <person name="Cantor M.N."/>
            <person name="Hua S.X."/>
        </authorList>
    </citation>
    <scope>NUCLEOTIDE SEQUENCE [LARGE SCALE GENOMIC DNA]</scope>
    <source>
        <strain evidence="4 5">CBS 119388</strain>
    </source>
</reference>
<dbReference type="PANTHER" id="PTHR44051">
    <property type="entry name" value="GLUTATHIONE S-TRANSFERASE-RELATED"/>
    <property type="match status" value="1"/>
</dbReference>
<dbReference type="InterPro" id="IPR004045">
    <property type="entry name" value="Glutathione_S-Trfase_N"/>
</dbReference>
<dbReference type="EMBL" id="ML736817">
    <property type="protein sequence ID" value="KAE8400380.1"/>
    <property type="molecule type" value="Genomic_DNA"/>
</dbReference>
<sequence>MAELFTELTPSRIKDTKGLHLITCNTPNGKKVQILLEELKEVYGLEWTTSLIDLDTEEQKQPWFLKLNPNGKIPIIIDHASGEAFPVMESSAELLYLVEKFDPDHHFHFATATHRSQLFQWLIFWNASGQPQQAGLNHFSRFAPVQVPYAVQRFKTETLRIYNVLELHLSGSLAGGEARDYLVGAGRGTYSIADINAYPWVRGWKKSTITDEEMDKFPQLKKWIERIEARPAVLRGIGEQYDEEVHPELLLSTN</sequence>
<dbReference type="InterPro" id="IPR010987">
    <property type="entry name" value="Glutathione-S-Trfase_C-like"/>
</dbReference>
<dbReference type="SFLD" id="SFLDG01151">
    <property type="entry name" value="Main.2:_Nu-like"/>
    <property type="match status" value="1"/>
</dbReference>
<dbReference type="SFLD" id="SFLDG00358">
    <property type="entry name" value="Main_(cytGST)"/>
    <property type="match status" value="1"/>
</dbReference>
<dbReference type="Pfam" id="PF13409">
    <property type="entry name" value="GST_N_2"/>
    <property type="match status" value="1"/>
</dbReference>
<dbReference type="Gene3D" id="1.20.1050.10">
    <property type="match status" value="1"/>
</dbReference>
<organism evidence="4 5">
    <name type="scientific">Aspergillus pseudonomiae</name>
    <dbReference type="NCBI Taxonomy" id="1506151"/>
    <lineage>
        <taxon>Eukaryota</taxon>
        <taxon>Fungi</taxon>
        <taxon>Dikarya</taxon>
        <taxon>Ascomycota</taxon>
        <taxon>Pezizomycotina</taxon>
        <taxon>Eurotiomycetes</taxon>
        <taxon>Eurotiomycetidae</taxon>
        <taxon>Eurotiales</taxon>
        <taxon>Aspergillaceae</taxon>
        <taxon>Aspergillus</taxon>
        <taxon>Aspergillus subgen. Circumdati</taxon>
    </lineage>
</organism>
<keyword evidence="5" id="KW-1185">Reference proteome</keyword>
<evidence type="ECO:0000313" key="4">
    <source>
        <dbReference type="EMBL" id="KAE8400380.1"/>
    </source>
</evidence>
<dbReference type="InterPro" id="IPR036249">
    <property type="entry name" value="Thioredoxin-like_sf"/>
</dbReference>
<dbReference type="SUPFAM" id="SSF52833">
    <property type="entry name" value="Thioredoxin-like"/>
    <property type="match status" value="1"/>
</dbReference>
<evidence type="ECO:0000259" key="2">
    <source>
        <dbReference type="PROSITE" id="PS50404"/>
    </source>
</evidence>
<name>A0A5N7D1T7_9EURO</name>
<dbReference type="SUPFAM" id="SSF47616">
    <property type="entry name" value="GST C-terminal domain-like"/>
    <property type="match status" value="1"/>
</dbReference>
<comment type="similarity">
    <text evidence="1">Belongs to the GST superfamily.</text>
</comment>
<proteinExistence type="inferred from homology"/>
<dbReference type="Gene3D" id="3.40.30.10">
    <property type="entry name" value="Glutaredoxin"/>
    <property type="match status" value="1"/>
</dbReference>
<dbReference type="InterPro" id="IPR004046">
    <property type="entry name" value="GST_C"/>
</dbReference>
<dbReference type="PROSITE" id="PS50405">
    <property type="entry name" value="GST_CTER"/>
    <property type="match status" value="1"/>
</dbReference>
<evidence type="ECO:0000259" key="3">
    <source>
        <dbReference type="PROSITE" id="PS50405"/>
    </source>
</evidence>
<dbReference type="OrthoDB" id="422574at2759"/>
<feature type="domain" description="GST N-terminal" evidence="2">
    <location>
        <begin position="16"/>
        <end position="105"/>
    </location>
</feature>
<evidence type="ECO:0000256" key="1">
    <source>
        <dbReference type="ARBA" id="ARBA00007409"/>
    </source>
</evidence>
<dbReference type="RefSeq" id="XP_031937699.1">
    <property type="nucleotide sequence ID" value="XM_032090247.1"/>
</dbReference>
<dbReference type="GO" id="GO:0016740">
    <property type="term" value="F:transferase activity"/>
    <property type="evidence" value="ECO:0007669"/>
    <property type="project" value="UniProtKB-KW"/>
</dbReference>
<dbReference type="PROSITE" id="PS50404">
    <property type="entry name" value="GST_NTER"/>
    <property type="match status" value="1"/>
</dbReference>
<dbReference type="Proteomes" id="UP000325579">
    <property type="component" value="Unassembled WGS sequence"/>
</dbReference>
<dbReference type="SFLD" id="SFLDS00019">
    <property type="entry name" value="Glutathione_Transferase_(cytos"/>
    <property type="match status" value="1"/>
</dbReference>
<keyword evidence="4" id="KW-0808">Transferase</keyword>